<evidence type="ECO:0000256" key="5">
    <source>
        <dbReference type="ARBA" id="ARBA00022490"/>
    </source>
</evidence>
<dbReference type="GO" id="GO:0008239">
    <property type="term" value="F:dipeptidyl-peptidase activity"/>
    <property type="evidence" value="ECO:0007669"/>
    <property type="project" value="UniProtKB-UniRule"/>
</dbReference>
<dbReference type="GO" id="GO:0046872">
    <property type="term" value="F:metal ion binding"/>
    <property type="evidence" value="ECO:0007669"/>
    <property type="project" value="UniProtKB-KW"/>
</dbReference>
<comment type="catalytic activity">
    <reaction evidence="1 11">
        <text>Release of an N-terminal dipeptide from a peptide comprising four or more residues, with broad specificity. Also acts on dipeptidyl 2-naphthylamides.</text>
        <dbReference type="EC" id="3.4.14.4"/>
    </reaction>
</comment>
<reference evidence="15" key="2">
    <citation type="submission" date="2018-04" db="EMBL/GenBank/DDBJ databases">
        <title>Leveraging single-cell genomics to expand the Fungal Tree of Life.</title>
        <authorList>
            <consortium name="DOE Joint Genome Institute"/>
            <person name="Ahrendt S.R."/>
            <person name="Quandt C.A."/>
            <person name="Ciobanu D."/>
            <person name="Clum A."/>
            <person name="Salamov A."/>
            <person name="Andreopoulos B."/>
            <person name="Cheng J.-F."/>
            <person name="Woyke T."/>
            <person name="Pelin A."/>
            <person name="Henrissat B."/>
            <person name="Benny G.L."/>
            <person name="Smith M.E."/>
            <person name="James T.Y."/>
            <person name="Grigoriev I.V."/>
        </authorList>
    </citation>
    <scope>NUCLEOTIDE SEQUENCE</scope>
    <source>
        <strain evidence="15">ATCC 52028</strain>
    </source>
</reference>
<evidence type="ECO:0000256" key="6">
    <source>
        <dbReference type="ARBA" id="ARBA00022670"/>
    </source>
</evidence>
<evidence type="ECO:0000256" key="8">
    <source>
        <dbReference type="ARBA" id="ARBA00022801"/>
    </source>
</evidence>
<evidence type="ECO:0000256" key="12">
    <source>
        <dbReference type="PIRSR" id="PIRSR007828-1"/>
    </source>
</evidence>
<dbReference type="GO" id="GO:0008235">
    <property type="term" value="F:metalloexopeptidase activity"/>
    <property type="evidence" value="ECO:0007669"/>
    <property type="project" value="InterPro"/>
</dbReference>
<gene>
    <name evidence="14" type="ORF">CAUPRSCDRAFT_5435</name>
    <name evidence="15" type="ORF">CXG81DRAFT_8651</name>
</gene>
<dbReference type="InterPro" id="IPR005317">
    <property type="entry name" value="Dipeptidyl-peptase3"/>
</dbReference>
<dbReference type="GO" id="GO:0005737">
    <property type="term" value="C:cytoplasm"/>
    <property type="evidence" value="ECO:0007669"/>
    <property type="project" value="UniProtKB-SubCell"/>
</dbReference>
<keyword evidence="5 11" id="KW-0963">Cytoplasm</keyword>
<reference evidence="16 17" key="1">
    <citation type="journal article" date="2018" name="Nat. Microbiol.">
        <title>Leveraging single-cell genomics to expand the fungal tree of life.</title>
        <authorList>
            <person name="Ahrendt S.R."/>
            <person name="Quandt C.A."/>
            <person name="Ciobanu D."/>
            <person name="Clum A."/>
            <person name="Salamov A."/>
            <person name="Andreopoulos B."/>
            <person name="Cheng J.F."/>
            <person name="Woyke T."/>
            <person name="Pelin A."/>
            <person name="Henrissat B."/>
            <person name="Reynolds N.K."/>
            <person name="Benny G.L."/>
            <person name="Smith M.E."/>
            <person name="James T.Y."/>
            <person name="Grigoriev I.V."/>
        </authorList>
    </citation>
    <scope>NUCLEOTIDE SEQUENCE [LARGE SCALE GENOMIC DNA]</scope>
    <source>
        <strain evidence="16 17">ATCC 52028</strain>
    </source>
</reference>
<dbReference type="OrthoDB" id="4694525at2759"/>
<dbReference type="EMBL" id="ML009115">
    <property type="protein sequence ID" value="RKO98107.1"/>
    <property type="molecule type" value="Genomic_DNA"/>
</dbReference>
<evidence type="ECO:0000313" key="17">
    <source>
        <dbReference type="Proteomes" id="UP000274922"/>
    </source>
</evidence>
<evidence type="ECO:0000256" key="13">
    <source>
        <dbReference type="PIRSR" id="PIRSR007828-2"/>
    </source>
</evidence>
<feature type="binding site" evidence="13">
    <location>
        <position position="452"/>
    </location>
    <ligand>
        <name>Zn(2+)</name>
        <dbReference type="ChEBI" id="CHEBI:29105"/>
        <note>catalytic</note>
    </ligand>
</feature>
<feature type="binding site" evidence="13">
    <location>
        <position position="447"/>
    </location>
    <ligand>
        <name>Zn(2+)</name>
        <dbReference type="ChEBI" id="CHEBI:29105"/>
        <note>catalytic</note>
    </ligand>
</feature>
<comment type="cofactor">
    <cofactor evidence="11 13">
        <name>Zn(2+)</name>
        <dbReference type="ChEBI" id="CHEBI:29105"/>
    </cofactor>
    <text evidence="11 13">Binds 1 zinc ion per subunit.</text>
</comment>
<name>A0A4P9XEZ5_9FUNG</name>
<evidence type="ECO:0000256" key="10">
    <source>
        <dbReference type="ARBA" id="ARBA00023049"/>
    </source>
</evidence>
<proteinExistence type="inferred from homology"/>
<evidence type="ECO:0000256" key="2">
    <source>
        <dbReference type="ARBA" id="ARBA00004496"/>
    </source>
</evidence>
<dbReference type="InterPro" id="IPR039461">
    <property type="entry name" value="Peptidase_M49"/>
</dbReference>
<dbReference type="PANTHER" id="PTHR23422">
    <property type="entry name" value="DIPEPTIDYL PEPTIDASE III-RELATED"/>
    <property type="match status" value="1"/>
</dbReference>
<evidence type="ECO:0000313" key="14">
    <source>
        <dbReference type="EMBL" id="RKO98107.1"/>
    </source>
</evidence>
<protein>
    <recommendedName>
        <fullName evidence="11">Dipeptidyl peptidase 3</fullName>
        <ecNumber evidence="11">3.4.14.4</ecNumber>
    </recommendedName>
    <alternativeName>
        <fullName evidence="11">Dipeptidyl aminopeptidase III</fullName>
    </alternativeName>
    <alternativeName>
        <fullName evidence="11">Dipeptidyl peptidase III</fullName>
    </alternativeName>
</protein>
<dbReference type="STRING" id="1555241.A0A4P9XEZ5"/>
<feature type="binding site" evidence="13">
    <location>
        <position position="504"/>
    </location>
    <ligand>
        <name>Zn(2+)</name>
        <dbReference type="ChEBI" id="CHEBI:29105"/>
        <note>catalytic</note>
    </ligand>
</feature>
<feature type="active site" evidence="12">
    <location>
        <position position="448"/>
    </location>
</feature>
<dbReference type="Proteomes" id="UP000274922">
    <property type="component" value="Unassembled WGS sequence"/>
</dbReference>
<keyword evidence="8 11" id="KW-0378">Hydrolase</keyword>
<evidence type="ECO:0000313" key="15">
    <source>
        <dbReference type="EMBL" id="RKP04108.1"/>
    </source>
</evidence>
<dbReference type="GO" id="GO:0004177">
    <property type="term" value="F:aminopeptidase activity"/>
    <property type="evidence" value="ECO:0007669"/>
    <property type="project" value="UniProtKB-KW"/>
</dbReference>
<dbReference type="PIRSF" id="PIRSF007828">
    <property type="entry name" value="Dipeptidyl-peptidase_III"/>
    <property type="match status" value="1"/>
</dbReference>
<dbReference type="Pfam" id="PF03571">
    <property type="entry name" value="Peptidase_M49"/>
    <property type="match status" value="1"/>
</dbReference>
<evidence type="ECO:0000313" key="16">
    <source>
        <dbReference type="Proteomes" id="UP000268535"/>
    </source>
</evidence>
<comment type="subcellular location">
    <subcellularLocation>
        <location evidence="2">Cytoplasm</location>
    </subcellularLocation>
</comment>
<sequence length="695" mass="78197">MATSVKAGSEAAKDPLNQYYADRAPPFCQLVVQKHFEGLTPEQKHYTYHIQQAAWAGWSILGKARSPVSLALCELFEVKLFRDADTGALTDLEALRVKTGLNADEFCDWMDYAVAIIYNRGNFRSFGDTKILPRLSQNRFRDAIIAVDPANAAWADQWLDQVYESEGGALHLGFTDKGHVSGFYEGKPSHEELTAIQKVLEAHNFQALNTRVRKIDDKHFQVMCGSVKQGTRELENTAGLKVELVFGEHADALKQVAYHLGEAAKHAANAHQKAMLDKMVEHFTTGDGHAYDASQIEWIKDKGPAVESNIGWIETYSDPLGVRGDWEGFVAVVNKELTQRFQALVDRAPEFLVKLPWGPDFEKAKFNKPDFTSLEVVTFCTSGNPPAGINIPNPDWIREKFGFKNVSLANVMSAKTANEVITFVPVEQRARFDQWRGPAFDVQVGLHELLGHGSAKLFTEEADGTCNFSRDLIHPLTGKPITSWYKPGQSWGSVFGALASTYEECRAESVGLHLSVEPAVLQIFHFTQEQDQRDLIWALWMNMARAGLLALEYYSPTTCTHGQAHMQGRYALLKNMRECGLVKIVEHPEEGLLIDLNEDLILTKGHAQNAAFLRELQIHKSTADVDAARAFYNKWTSVPDEELRWRDIVLAKRQARKVFVQGCAFPTKDKADYEFKQYPATREGFLQSYIERNLH</sequence>
<keyword evidence="17" id="KW-1185">Reference proteome</keyword>
<evidence type="ECO:0000256" key="9">
    <source>
        <dbReference type="ARBA" id="ARBA00022833"/>
    </source>
</evidence>
<keyword evidence="10 11" id="KW-0482">Metalloprotease</keyword>
<dbReference type="Gene3D" id="3.30.540.30">
    <property type="match status" value="2"/>
</dbReference>
<dbReference type="FunFam" id="3.30.540.30:FF:000001">
    <property type="entry name" value="Dipeptidyl peptidase 3"/>
    <property type="match status" value="1"/>
</dbReference>
<dbReference type="Proteomes" id="UP000268535">
    <property type="component" value="Unassembled WGS sequence"/>
</dbReference>
<organism evidence="15 17">
    <name type="scientific">Caulochytrium protostelioides</name>
    <dbReference type="NCBI Taxonomy" id="1555241"/>
    <lineage>
        <taxon>Eukaryota</taxon>
        <taxon>Fungi</taxon>
        <taxon>Fungi incertae sedis</taxon>
        <taxon>Chytridiomycota</taxon>
        <taxon>Chytridiomycota incertae sedis</taxon>
        <taxon>Chytridiomycetes</taxon>
        <taxon>Caulochytriales</taxon>
        <taxon>Caulochytriaceae</taxon>
        <taxon>Caulochytrium</taxon>
    </lineage>
</organism>
<dbReference type="GO" id="GO:0006508">
    <property type="term" value="P:proteolysis"/>
    <property type="evidence" value="ECO:0007669"/>
    <property type="project" value="UniProtKB-KW"/>
</dbReference>
<keyword evidence="6 11" id="KW-0645">Protease</keyword>
<evidence type="ECO:0000256" key="11">
    <source>
        <dbReference type="PIRNR" id="PIRNR007828"/>
    </source>
</evidence>
<keyword evidence="7 11" id="KW-0479">Metal-binding</keyword>
<reference evidence="14" key="3">
    <citation type="submission" date="2018-08" db="EMBL/GenBank/DDBJ databases">
        <title>Leveraging single-cell genomics to expand the Fungal Tree of Life.</title>
        <authorList>
            <consortium name="DOE Joint Genome Institute"/>
            <person name="Ahrendt S.R."/>
            <person name="Quandt C.A."/>
            <person name="Ciobanu D."/>
            <person name="Clum A."/>
            <person name="Salamov A."/>
            <person name="Andreopoulos B."/>
            <person name="Cheng J.-F."/>
            <person name="Woyke T."/>
            <person name="Pelin A."/>
            <person name="Henrissat B."/>
            <person name="Reynolds N."/>
            <person name="Benny G.L."/>
            <person name="Smith M.E."/>
            <person name="James T.Y."/>
            <person name="Grigoriev I.V."/>
        </authorList>
    </citation>
    <scope>NUCLEOTIDE SEQUENCE</scope>
    <source>
        <strain evidence="14">ATCC 52028</strain>
    </source>
</reference>
<dbReference type="AlphaFoldDB" id="A0A4P9XEZ5"/>
<keyword evidence="9 11" id="KW-0862">Zinc</keyword>
<keyword evidence="4 11" id="KW-0031">Aminopeptidase</keyword>
<dbReference type="EMBL" id="ML014113">
    <property type="protein sequence ID" value="RKP04108.1"/>
    <property type="molecule type" value="Genomic_DNA"/>
</dbReference>
<evidence type="ECO:0000256" key="1">
    <source>
        <dbReference type="ARBA" id="ARBA00001336"/>
    </source>
</evidence>
<accession>A0A4P9XEZ5</accession>
<evidence type="ECO:0000256" key="3">
    <source>
        <dbReference type="ARBA" id="ARBA00010200"/>
    </source>
</evidence>
<evidence type="ECO:0000256" key="4">
    <source>
        <dbReference type="ARBA" id="ARBA00022438"/>
    </source>
</evidence>
<dbReference type="PANTHER" id="PTHR23422:SF11">
    <property type="entry name" value="DIPEPTIDYL PEPTIDASE 3"/>
    <property type="match status" value="1"/>
</dbReference>
<comment type="similarity">
    <text evidence="3 11">Belongs to the peptidase M49 family.</text>
</comment>
<dbReference type="EC" id="3.4.14.4" evidence="11"/>
<evidence type="ECO:0000256" key="7">
    <source>
        <dbReference type="ARBA" id="ARBA00022723"/>
    </source>
</evidence>